<dbReference type="EMBL" id="JAGGJR010000008">
    <property type="protein sequence ID" value="MBP1874677.1"/>
    <property type="molecule type" value="Genomic_DNA"/>
</dbReference>
<organism evidence="1 2">
    <name type="scientific">Ensifer adhaerens</name>
    <name type="common">Sinorhizobium morelense</name>
    <dbReference type="NCBI Taxonomy" id="106592"/>
    <lineage>
        <taxon>Bacteria</taxon>
        <taxon>Pseudomonadati</taxon>
        <taxon>Pseudomonadota</taxon>
        <taxon>Alphaproteobacteria</taxon>
        <taxon>Hyphomicrobiales</taxon>
        <taxon>Rhizobiaceae</taxon>
        <taxon>Sinorhizobium/Ensifer group</taxon>
        <taxon>Ensifer</taxon>
    </lineage>
</organism>
<accession>A0ACC5T0L9</accession>
<comment type="caution">
    <text evidence="1">The sequence shown here is derived from an EMBL/GenBank/DDBJ whole genome shotgun (WGS) entry which is preliminary data.</text>
</comment>
<gene>
    <name evidence="1" type="ORF">J2Z19_004410</name>
</gene>
<reference evidence="1" key="1">
    <citation type="submission" date="2021-03" db="EMBL/GenBank/DDBJ databases">
        <title>Genomic Encyclopedia of Type Strains, Phase IV (KMG-IV): sequencing the most valuable type-strain genomes for metagenomic binning, comparative biology and taxonomic classification.</title>
        <authorList>
            <person name="Goeker M."/>
        </authorList>
    </citation>
    <scope>NUCLEOTIDE SEQUENCE</scope>
    <source>
        <strain evidence="1">DSM 18131</strain>
    </source>
</reference>
<protein>
    <submittedName>
        <fullName evidence="1">Outer membrane protein OmpA-like peptidoglycan-associated protein</fullName>
    </submittedName>
</protein>
<dbReference type="Proteomes" id="UP000823773">
    <property type="component" value="Unassembled WGS sequence"/>
</dbReference>
<keyword evidence="2" id="KW-1185">Reference proteome</keyword>
<name>A0ACC5T0L9_ENSAD</name>
<proteinExistence type="predicted"/>
<sequence length="792" mass="86415">MSIRSRLFATVALPVLSVSLAVQPALADSLMKPFEVAQEGSGQPSEEELLLQQRQAEEQQRAAEEQQRAAEEQQRAAEAEAQRQQQEQQAAEQQRAAEEEAARQAAEQQKAAEQEAARQAAEQEKAAEAQRAAEEEAARQQQEQQAAEQQKAAEEEAARQAAEQEKAAEAQKAAEAEAQKAADEEAARQAAEQQKAAEDEAARQAAEQEKAAEAQKAAEGEAQQKAADEQKAAEDEAARQAAEQQKAAEAEAARQAEEAKKAQAGECVVPEGQDASTACPPAGGEATTGQQPATEGQNAGEQPAVTEEQKAGEQPPATDGQNAGEAVAPAVEPQTGEPQTGEGQPVPGTEQPATAEQQPEVQPVPEIVETRTEEEKQKIADDPAASDETVVLPVENGAAVLDSDKDADNAGGNKSREDRQKLREELRAQEEAVPAPTDDASSQAQMPAEIQADLPQKIEANLAEKGTRVEEVPVFAVPETTNIVNNTIINNTVINNNTTVNNVTNNITNVEVVQEIDNRIILGVGDQIFVRGDDRPRLRRDAEETFYDQLPRGRTRETIVRPGGYRIVTIYNRYGDILQRSRVDRDGNEYLMIYAPERDEGPRPAIIDVGYELPPMRLRIPVREYIADVSEDPGRDYYDFLAEPPVERVERVYSIDEVRHSARLRDKVRRIDLDTITFPTGSAEVSMSQAKTMRGVAAAMEKVLAKDPGETFFIEGHTDAVGSDRSNLVLSDQRAESVASLLTEVYGIPAENLVTQGYGERFLKVRTEAAEQQNRRVTIRRVTPLVRPVAQR</sequence>
<evidence type="ECO:0000313" key="1">
    <source>
        <dbReference type="EMBL" id="MBP1874677.1"/>
    </source>
</evidence>
<evidence type="ECO:0000313" key="2">
    <source>
        <dbReference type="Proteomes" id="UP000823773"/>
    </source>
</evidence>